<keyword evidence="1" id="KW-0853">WD repeat</keyword>
<dbReference type="EMBL" id="CAJHNJ030000173">
    <property type="protein sequence ID" value="CAG9136980.1"/>
    <property type="molecule type" value="Genomic_DNA"/>
</dbReference>
<feature type="repeat" description="WD" evidence="1">
    <location>
        <begin position="80"/>
        <end position="113"/>
    </location>
</feature>
<dbReference type="Gene3D" id="2.130.10.10">
    <property type="entry name" value="YVTN repeat-like/Quinoprotein amine dehydrogenase"/>
    <property type="match status" value="1"/>
</dbReference>
<name>A0A8S4G931_PLUXY</name>
<dbReference type="InterPro" id="IPR015943">
    <property type="entry name" value="WD40/YVTN_repeat-like_dom_sf"/>
</dbReference>
<protein>
    <submittedName>
        <fullName evidence="2">(diamondback moth) hypothetical protein</fullName>
    </submittedName>
</protein>
<dbReference type="SUPFAM" id="SSF50978">
    <property type="entry name" value="WD40 repeat-like"/>
    <property type="match status" value="1"/>
</dbReference>
<dbReference type="GO" id="GO:0003729">
    <property type="term" value="F:mRNA binding"/>
    <property type="evidence" value="ECO:0007669"/>
    <property type="project" value="TreeGrafter"/>
</dbReference>
<dbReference type="AlphaFoldDB" id="A0A8S4G931"/>
<accession>A0A8S4G931</accession>
<evidence type="ECO:0000256" key="1">
    <source>
        <dbReference type="PROSITE-ProRule" id="PRU00221"/>
    </source>
</evidence>
<proteinExistence type="predicted"/>
<dbReference type="PROSITE" id="PS50082">
    <property type="entry name" value="WD_REPEATS_2"/>
    <property type="match status" value="1"/>
</dbReference>
<sequence length="113" mass="12935">MSSIALTVKENIVKKPAYLDLAHLDIEPNNPQWTSVVGNGPSLGRQFRPWAYAQSYLVSGDADGKCYIWDWKTTKLYKKWKAHDGVCISALWHPREPSRLLTAGWDGLIKYWD</sequence>
<keyword evidence="3" id="KW-1185">Reference proteome</keyword>
<comment type="caution">
    <text evidence="2">The sequence shown here is derived from an EMBL/GenBank/DDBJ whole genome shotgun (WGS) entry which is preliminary data.</text>
</comment>
<dbReference type="PROSITE" id="PS50294">
    <property type="entry name" value="WD_REPEATS_REGION"/>
    <property type="match status" value="1"/>
</dbReference>
<dbReference type="GO" id="GO:0071013">
    <property type="term" value="C:catalytic step 2 spliceosome"/>
    <property type="evidence" value="ECO:0007669"/>
    <property type="project" value="InterPro"/>
</dbReference>
<dbReference type="Pfam" id="PF00400">
    <property type="entry name" value="WD40"/>
    <property type="match status" value="2"/>
</dbReference>
<gene>
    <name evidence="2" type="ORF">PLXY2_LOCUS15219</name>
</gene>
<dbReference type="InterPro" id="IPR001680">
    <property type="entry name" value="WD40_rpt"/>
</dbReference>
<dbReference type="InterPro" id="IPR032847">
    <property type="entry name" value="PRPF17"/>
</dbReference>
<dbReference type="Proteomes" id="UP000653454">
    <property type="component" value="Unassembled WGS sequence"/>
</dbReference>
<reference evidence="2" key="1">
    <citation type="submission" date="2020-11" db="EMBL/GenBank/DDBJ databases">
        <authorList>
            <person name="Whiteford S."/>
        </authorList>
    </citation>
    <scope>NUCLEOTIDE SEQUENCE</scope>
</reference>
<evidence type="ECO:0000313" key="3">
    <source>
        <dbReference type="Proteomes" id="UP000653454"/>
    </source>
</evidence>
<dbReference type="PANTHER" id="PTHR43979:SF1">
    <property type="entry name" value="PRE-MRNA-PROCESSING FACTOR 17"/>
    <property type="match status" value="1"/>
</dbReference>
<dbReference type="PANTHER" id="PTHR43979">
    <property type="entry name" value="PRE-MRNA-PROCESSING FACTOR 17"/>
    <property type="match status" value="1"/>
</dbReference>
<dbReference type="SMART" id="SM00320">
    <property type="entry name" value="WD40"/>
    <property type="match status" value="2"/>
</dbReference>
<evidence type="ECO:0000313" key="2">
    <source>
        <dbReference type="EMBL" id="CAG9136980.1"/>
    </source>
</evidence>
<dbReference type="InterPro" id="IPR036322">
    <property type="entry name" value="WD40_repeat_dom_sf"/>
</dbReference>
<organism evidence="2 3">
    <name type="scientific">Plutella xylostella</name>
    <name type="common">Diamondback moth</name>
    <name type="synonym">Plutella maculipennis</name>
    <dbReference type="NCBI Taxonomy" id="51655"/>
    <lineage>
        <taxon>Eukaryota</taxon>
        <taxon>Metazoa</taxon>
        <taxon>Ecdysozoa</taxon>
        <taxon>Arthropoda</taxon>
        <taxon>Hexapoda</taxon>
        <taxon>Insecta</taxon>
        <taxon>Pterygota</taxon>
        <taxon>Neoptera</taxon>
        <taxon>Endopterygota</taxon>
        <taxon>Lepidoptera</taxon>
        <taxon>Glossata</taxon>
        <taxon>Ditrysia</taxon>
        <taxon>Yponomeutoidea</taxon>
        <taxon>Plutellidae</taxon>
        <taxon>Plutella</taxon>
    </lineage>
</organism>
<dbReference type="GO" id="GO:0000398">
    <property type="term" value="P:mRNA splicing, via spliceosome"/>
    <property type="evidence" value="ECO:0007669"/>
    <property type="project" value="InterPro"/>
</dbReference>